<protein>
    <recommendedName>
        <fullName evidence="1">Bet v I/Major latex protein domain-containing protein</fullName>
    </recommendedName>
</protein>
<proteinExistence type="predicted"/>
<dbReference type="Pfam" id="PF00407">
    <property type="entry name" value="Bet_v_1"/>
    <property type="match status" value="1"/>
</dbReference>
<dbReference type="InterPro" id="IPR023393">
    <property type="entry name" value="START-like_dom_sf"/>
</dbReference>
<dbReference type="GO" id="GO:0006952">
    <property type="term" value="P:defense response"/>
    <property type="evidence" value="ECO:0007669"/>
    <property type="project" value="InterPro"/>
</dbReference>
<dbReference type="Proteomes" id="UP001371456">
    <property type="component" value="Unassembled WGS sequence"/>
</dbReference>
<gene>
    <name evidence="2" type="ORF">RDI58_021896</name>
</gene>
<organism evidence="2 3">
    <name type="scientific">Solanum bulbocastanum</name>
    <name type="common">Wild potato</name>
    <dbReference type="NCBI Taxonomy" id="147425"/>
    <lineage>
        <taxon>Eukaryota</taxon>
        <taxon>Viridiplantae</taxon>
        <taxon>Streptophyta</taxon>
        <taxon>Embryophyta</taxon>
        <taxon>Tracheophyta</taxon>
        <taxon>Spermatophyta</taxon>
        <taxon>Magnoliopsida</taxon>
        <taxon>eudicotyledons</taxon>
        <taxon>Gunneridae</taxon>
        <taxon>Pentapetalae</taxon>
        <taxon>asterids</taxon>
        <taxon>lamiids</taxon>
        <taxon>Solanales</taxon>
        <taxon>Solanaceae</taxon>
        <taxon>Solanoideae</taxon>
        <taxon>Solaneae</taxon>
        <taxon>Solanum</taxon>
    </lineage>
</organism>
<accession>A0AAN8Y5B6</accession>
<dbReference type="AlphaFoldDB" id="A0AAN8Y5B6"/>
<name>A0AAN8Y5B6_SOLBU</name>
<dbReference type="InterPro" id="IPR000916">
    <property type="entry name" value="Bet_v_I/MLP"/>
</dbReference>
<comment type="caution">
    <text evidence="2">The sequence shown here is derived from an EMBL/GenBank/DDBJ whole genome shotgun (WGS) entry which is preliminary data.</text>
</comment>
<evidence type="ECO:0000313" key="2">
    <source>
        <dbReference type="EMBL" id="KAK6779712.1"/>
    </source>
</evidence>
<dbReference type="Gene3D" id="3.30.530.20">
    <property type="match status" value="1"/>
</dbReference>
<sequence length="68" mass="7627">MGLKGKLISQTEIKGCKDLFHEMFKNKPHHLPNVVPQIIQAIDLHEEIGVPLTQSSTAILLSRGKRKL</sequence>
<evidence type="ECO:0000313" key="3">
    <source>
        <dbReference type="Proteomes" id="UP001371456"/>
    </source>
</evidence>
<dbReference type="EMBL" id="JBANQN010000009">
    <property type="protein sequence ID" value="KAK6779712.1"/>
    <property type="molecule type" value="Genomic_DNA"/>
</dbReference>
<keyword evidence="3" id="KW-1185">Reference proteome</keyword>
<reference evidence="2 3" key="1">
    <citation type="submission" date="2024-02" db="EMBL/GenBank/DDBJ databases">
        <title>de novo genome assembly of Solanum bulbocastanum strain 11H21.</title>
        <authorList>
            <person name="Hosaka A.J."/>
        </authorList>
    </citation>
    <scope>NUCLEOTIDE SEQUENCE [LARGE SCALE GENOMIC DNA]</scope>
    <source>
        <tissue evidence="2">Young leaves</tissue>
    </source>
</reference>
<evidence type="ECO:0000259" key="1">
    <source>
        <dbReference type="Pfam" id="PF00407"/>
    </source>
</evidence>
<feature type="domain" description="Bet v I/Major latex protein" evidence="1">
    <location>
        <begin position="4"/>
        <end position="46"/>
    </location>
</feature>